<dbReference type="Gene3D" id="3.40.50.150">
    <property type="entry name" value="Vaccinia Virus protein VP39"/>
    <property type="match status" value="1"/>
</dbReference>
<dbReference type="EC" id="2.1.1.-" evidence="6"/>
<dbReference type="InterPro" id="IPR029063">
    <property type="entry name" value="SAM-dependent_MTases_sf"/>
</dbReference>
<evidence type="ECO:0000313" key="7">
    <source>
        <dbReference type="EMBL" id="MDN4480498.1"/>
    </source>
</evidence>
<keyword evidence="2 6" id="KW-0698">rRNA processing</keyword>
<dbReference type="InterPro" id="IPR003682">
    <property type="entry name" value="rRNA_ssu_MeTfrase_G"/>
</dbReference>
<feature type="binding site" evidence="6">
    <location>
        <position position="61"/>
    </location>
    <ligand>
        <name>S-adenosyl-L-methionine</name>
        <dbReference type="ChEBI" id="CHEBI:59789"/>
    </ligand>
</feature>
<keyword evidence="3 6" id="KW-0489">Methyltransferase</keyword>
<comment type="subcellular location">
    <subcellularLocation>
        <location evidence="6">Cytoplasm</location>
    </subcellularLocation>
</comment>
<dbReference type="EMBL" id="JAUHQA010000001">
    <property type="protein sequence ID" value="MDN4480498.1"/>
    <property type="molecule type" value="Genomic_DNA"/>
</dbReference>
<gene>
    <name evidence="6 7" type="primary">rsmG</name>
    <name evidence="7" type="ORF">QQX02_06130</name>
</gene>
<proteinExistence type="inferred from homology"/>
<evidence type="ECO:0000256" key="5">
    <source>
        <dbReference type="ARBA" id="ARBA00022691"/>
    </source>
</evidence>
<dbReference type="SUPFAM" id="SSF53335">
    <property type="entry name" value="S-adenosyl-L-methionine-dependent methyltransferases"/>
    <property type="match status" value="1"/>
</dbReference>
<sequence length="198" mass="21658">MRDFFGEAYPRVERFALMLADQGVLRGLIGPRELTRLWERHILNSAAVAPFLGQGTIVDVGSGAGLPGLVIAAMLPERRVVLVEPMERRTTWLFEAAEHCGIENVTVVRGRAEEVQDVVEADVITARAVAPIDKLVKWCAPLLADGGEMALLKGQSAPEELERAKYVLRKFGFVGSVESAPTLPDLAPTTVVRLQRTM</sequence>
<reference evidence="7" key="1">
    <citation type="submission" date="2023-06" db="EMBL/GenBank/DDBJ databases">
        <title>Egi l300058.</title>
        <authorList>
            <person name="Gao L."/>
            <person name="Fang B.-Z."/>
            <person name="Li W.-J."/>
        </authorList>
    </citation>
    <scope>NUCLEOTIDE SEQUENCE</scope>
    <source>
        <strain evidence="7">EGI L300058</strain>
    </source>
</reference>
<evidence type="ECO:0000256" key="3">
    <source>
        <dbReference type="ARBA" id="ARBA00022603"/>
    </source>
</evidence>
<keyword evidence="4 6" id="KW-0808">Transferase</keyword>
<comment type="caution">
    <text evidence="6">Lacks conserved residue(s) required for the propagation of feature annotation.</text>
</comment>
<comment type="function">
    <text evidence="6">Specifically methylates the N7 position of a guanine in 16S rRNA.</text>
</comment>
<dbReference type="RefSeq" id="WP_301141908.1">
    <property type="nucleotide sequence ID" value="NZ_JAUHQA010000001.1"/>
</dbReference>
<evidence type="ECO:0000256" key="1">
    <source>
        <dbReference type="ARBA" id="ARBA00022490"/>
    </source>
</evidence>
<evidence type="ECO:0000313" key="8">
    <source>
        <dbReference type="Proteomes" id="UP001172708"/>
    </source>
</evidence>
<dbReference type="HAMAP" id="MF_00074">
    <property type="entry name" value="16SrRNA_methyltr_G"/>
    <property type="match status" value="1"/>
</dbReference>
<dbReference type="CDD" id="cd02440">
    <property type="entry name" value="AdoMet_MTases"/>
    <property type="match status" value="1"/>
</dbReference>
<accession>A0ABT8GGE2</accession>
<dbReference type="GO" id="GO:0008168">
    <property type="term" value="F:methyltransferase activity"/>
    <property type="evidence" value="ECO:0007669"/>
    <property type="project" value="UniProtKB-KW"/>
</dbReference>
<keyword evidence="1 6" id="KW-0963">Cytoplasm</keyword>
<organism evidence="7 8">
    <name type="scientific">Demequina muriae</name>
    <dbReference type="NCBI Taxonomy" id="3051664"/>
    <lineage>
        <taxon>Bacteria</taxon>
        <taxon>Bacillati</taxon>
        <taxon>Actinomycetota</taxon>
        <taxon>Actinomycetes</taxon>
        <taxon>Micrococcales</taxon>
        <taxon>Demequinaceae</taxon>
        <taxon>Demequina</taxon>
    </lineage>
</organism>
<evidence type="ECO:0000256" key="2">
    <source>
        <dbReference type="ARBA" id="ARBA00022552"/>
    </source>
</evidence>
<evidence type="ECO:0000256" key="4">
    <source>
        <dbReference type="ARBA" id="ARBA00022679"/>
    </source>
</evidence>
<dbReference type="GO" id="GO:0032259">
    <property type="term" value="P:methylation"/>
    <property type="evidence" value="ECO:0007669"/>
    <property type="project" value="UniProtKB-KW"/>
</dbReference>
<keyword evidence="5 6" id="KW-0949">S-adenosyl-L-methionine</keyword>
<dbReference type="Proteomes" id="UP001172708">
    <property type="component" value="Unassembled WGS sequence"/>
</dbReference>
<comment type="caution">
    <text evidence="7">The sequence shown here is derived from an EMBL/GenBank/DDBJ whole genome shotgun (WGS) entry which is preliminary data.</text>
</comment>
<dbReference type="PANTHER" id="PTHR31760">
    <property type="entry name" value="S-ADENOSYL-L-METHIONINE-DEPENDENT METHYLTRANSFERASES SUPERFAMILY PROTEIN"/>
    <property type="match status" value="1"/>
</dbReference>
<feature type="binding site" evidence="6">
    <location>
        <position position="127"/>
    </location>
    <ligand>
        <name>S-adenosyl-L-methionine</name>
        <dbReference type="ChEBI" id="CHEBI:59789"/>
    </ligand>
</feature>
<comment type="similarity">
    <text evidence="6">Belongs to the methyltransferase superfamily. RNA methyltransferase RsmG family.</text>
</comment>
<dbReference type="PANTHER" id="PTHR31760:SF0">
    <property type="entry name" value="S-ADENOSYL-L-METHIONINE-DEPENDENT METHYLTRANSFERASES SUPERFAMILY PROTEIN"/>
    <property type="match status" value="1"/>
</dbReference>
<protein>
    <recommendedName>
        <fullName evidence="6">Ribosomal RNA small subunit methyltransferase G</fullName>
        <ecNumber evidence="6">2.1.1.-</ecNumber>
    </recommendedName>
    <alternativeName>
        <fullName evidence="6">16S rRNA 7-methylguanosine methyltransferase</fullName>
        <shortName evidence="6">16S rRNA m7G methyltransferase</shortName>
    </alternativeName>
</protein>
<evidence type="ECO:0000256" key="6">
    <source>
        <dbReference type="HAMAP-Rule" id="MF_00074"/>
    </source>
</evidence>
<dbReference type="Pfam" id="PF02527">
    <property type="entry name" value="GidB"/>
    <property type="match status" value="1"/>
</dbReference>
<dbReference type="NCBIfam" id="TIGR00138">
    <property type="entry name" value="rsmG_gidB"/>
    <property type="match status" value="1"/>
</dbReference>
<feature type="binding site" evidence="6">
    <location>
        <begin position="112"/>
        <end position="113"/>
    </location>
    <ligand>
        <name>S-adenosyl-L-methionine</name>
        <dbReference type="ChEBI" id="CHEBI:59789"/>
    </ligand>
</feature>
<name>A0ABT8GGE2_9MICO</name>
<keyword evidence="8" id="KW-1185">Reference proteome</keyword>
<feature type="binding site" evidence="6">
    <location>
        <position position="66"/>
    </location>
    <ligand>
        <name>S-adenosyl-L-methionine</name>
        <dbReference type="ChEBI" id="CHEBI:59789"/>
    </ligand>
</feature>